<organism evidence="6 7">
    <name type="scientific">Glarea lozoyensis (strain ATCC 20868 / MF5171)</name>
    <dbReference type="NCBI Taxonomy" id="1116229"/>
    <lineage>
        <taxon>Eukaryota</taxon>
        <taxon>Fungi</taxon>
        <taxon>Dikarya</taxon>
        <taxon>Ascomycota</taxon>
        <taxon>Pezizomycotina</taxon>
        <taxon>Leotiomycetes</taxon>
        <taxon>Helotiales</taxon>
        <taxon>Helotiaceae</taxon>
        <taxon>Glarea</taxon>
    </lineage>
</organism>
<dbReference type="RefSeq" id="XP_008080750.1">
    <property type="nucleotide sequence ID" value="XM_008082559.1"/>
</dbReference>
<proteinExistence type="predicted"/>
<name>S3E2S3_GLAL2</name>
<dbReference type="GeneID" id="19466924"/>
<keyword evidence="5" id="KW-0732">Signal</keyword>
<keyword evidence="7" id="KW-1185">Reference proteome</keyword>
<keyword evidence="4" id="KW-0443">Lipid metabolism</keyword>
<protein>
    <recommendedName>
        <fullName evidence="1">1-alkyl-2-acetylglycerophosphocholine esterase</fullName>
        <ecNumber evidence="1">3.1.1.47</ecNumber>
    </recommendedName>
</protein>
<dbReference type="PANTHER" id="PTHR10272:SF14">
    <property type="entry name" value="PAF ACETYLHYDROLASE FAMILY PROTEIN"/>
    <property type="match status" value="1"/>
</dbReference>
<dbReference type="AlphaFoldDB" id="S3E2S3"/>
<feature type="signal peptide" evidence="5">
    <location>
        <begin position="1"/>
        <end position="15"/>
    </location>
</feature>
<dbReference type="SUPFAM" id="SSF53474">
    <property type="entry name" value="alpha/beta-Hydrolases"/>
    <property type="match status" value="1"/>
</dbReference>
<dbReference type="GO" id="GO:0016042">
    <property type="term" value="P:lipid catabolic process"/>
    <property type="evidence" value="ECO:0007669"/>
    <property type="project" value="UniProtKB-KW"/>
</dbReference>
<dbReference type="InterPro" id="IPR029058">
    <property type="entry name" value="AB_hydrolase_fold"/>
</dbReference>
<dbReference type="HOGENOM" id="CLU_026278_0_0_1"/>
<reference evidence="6 7" key="1">
    <citation type="journal article" date="2013" name="BMC Genomics">
        <title>Genomics-driven discovery of the pneumocandin biosynthetic gene cluster in the fungus Glarea lozoyensis.</title>
        <authorList>
            <person name="Chen L."/>
            <person name="Yue Q."/>
            <person name="Zhang X."/>
            <person name="Xiang M."/>
            <person name="Wang C."/>
            <person name="Li S."/>
            <person name="Che Y."/>
            <person name="Ortiz-Lopez F.J."/>
            <person name="Bills G.F."/>
            <person name="Liu X."/>
            <person name="An Z."/>
        </authorList>
    </citation>
    <scope>NUCLEOTIDE SEQUENCE [LARGE SCALE GENOMIC DNA]</scope>
    <source>
        <strain evidence="7">ATCC 20868 / MF5171</strain>
    </source>
</reference>
<evidence type="ECO:0000256" key="4">
    <source>
        <dbReference type="ARBA" id="ARBA00023098"/>
    </source>
</evidence>
<dbReference type="GO" id="GO:0003847">
    <property type="term" value="F:1-alkyl-2-acetylglycerophosphocholine esterase activity"/>
    <property type="evidence" value="ECO:0007669"/>
    <property type="project" value="UniProtKB-EC"/>
</dbReference>
<gene>
    <name evidence="6" type="ORF">GLAREA_07872</name>
</gene>
<evidence type="ECO:0000256" key="3">
    <source>
        <dbReference type="ARBA" id="ARBA00022963"/>
    </source>
</evidence>
<dbReference type="EMBL" id="KE145359">
    <property type="protein sequence ID" value="EPE32738.1"/>
    <property type="molecule type" value="Genomic_DNA"/>
</dbReference>
<dbReference type="OMA" id="GMFGWSK"/>
<keyword evidence="3" id="KW-0442">Lipid degradation</keyword>
<evidence type="ECO:0000256" key="1">
    <source>
        <dbReference type="ARBA" id="ARBA00013201"/>
    </source>
</evidence>
<dbReference type="Proteomes" id="UP000016922">
    <property type="component" value="Unassembled WGS sequence"/>
</dbReference>
<dbReference type="KEGG" id="glz:GLAREA_07872"/>
<dbReference type="Gene3D" id="3.40.50.1820">
    <property type="entry name" value="alpha/beta hydrolase"/>
    <property type="match status" value="1"/>
</dbReference>
<sequence>MHVFILFALLNLTTGILLPPPRGPHPITYTTKSLTDHTRWDTLAPTEKQQKRRILISIFSPLEITNDTCQPEILPYLPSATASQYNLILDSLGVPNYILDGFELQFCKQPLQQSSEDYPVIIFSPGFTTSRLLSSVQARDLASHGFVVITVDHPYDATIVEFPGGEVVYGFNITDVLRNELAENMVEVRAADISYLINQLPNLHSNYNQSKVFVYGHSLGGATAALAASLDSRVLGGLDFDGTIYGSVNDTGLDKPIVLAGRPIPEDTTEAELYDGFYDRLRGEKMLIVVNGTQHMSFCDAPFLVSLRDDIPEELSTVMEAVVGSIGGNKLAGILDELLVSTASFVFGGDASGMCRIDDTNDEMLVLEEELPC</sequence>
<dbReference type="Pfam" id="PF03403">
    <property type="entry name" value="PAF-AH_p_II"/>
    <property type="match status" value="2"/>
</dbReference>
<dbReference type="eggNOG" id="KOG3847">
    <property type="taxonomic scope" value="Eukaryota"/>
</dbReference>
<keyword evidence="2 6" id="KW-0378">Hydrolase</keyword>
<evidence type="ECO:0000256" key="5">
    <source>
        <dbReference type="SAM" id="SignalP"/>
    </source>
</evidence>
<dbReference type="OrthoDB" id="2363873at2759"/>
<evidence type="ECO:0000256" key="2">
    <source>
        <dbReference type="ARBA" id="ARBA00022801"/>
    </source>
</evidence>
<feature type="chain" id="PRO_5012633080" description="1-alkyl-2-acetylglycerophosphocholine esterase" evidence="5">
    <location>
        <begin position="16"/>
        <end position="373"/>
    </location>
</feature>
<evidence type="ECO:0000313" key="6">
    <source>
        <dbReference type="EMBL" id="EPE32738.1"/>
    </source>
</evidence>
<evidence type="ECO:0000313" key="7">
    <source>
        <dbReference type="Proteomes" id="UP000016922"/>
    </source>
</evidence>
<dbReference type="PANTHER" id="PTHR10272">
    <property type="entry name" value="PLATELET-ACTIVATING FACTOR ACETYLHYDROLASE"/>
    <property type="match status" value="1"/>
</dbReference>
<accession>S3E2S3</accession>
<dbReference type="EC" id="3.1.1.47" evidence="1"/>